<sequence>MPIIETIDSRDNTLYQDIQYNGINNNNHDNIYINNTVLSMIDKAGIEFKIDNTGTITNKDILAKTKKHISIWPTMIVVEANTTITQEAISTKSLSQLITNKIKHLDDKYNNNNNRLYMPGIKKTKENLQYIKSILPTIIIMEPNEWKITEEGRIDFILSGTEGLQDIVSLFDINLDNFELRTLSLINLNTEAVFYPHLDNLDVVLDHIALSTSKMYNIKLKRHIIFRFKGANLVITSPLYSAKTTCDNFNDPSGDCIIREKDTTKNKIRKIRNDDDKNRSYCLDDYKTLYHNSIIKINDIIYPYIPGKYCNPMGENHKEKVLIMLMKGYIPGYSYMNIDDNNNNNNKSTNGTLNIEWAHSADKISEELKLKNLHYFISYITIYNINDKQNNEKNKKAKDNQRYVEKNIHNLVEIIKNVKNVDYSPSILKVDTVALFNSITEATKVITQSPENKYNNIKADIKIDGNLLSSSLINGISRISGNPIFCGGMLVADTADQISLKPIFEKSFPELYYDYIPIKELVIYLVDFPQSIRSEHWSCKGRYSHITTLIYNILFKDICDETEKVLTKMNLLVTEVSNKLFGISNNCVFTDRIWNLSHWDFPISVIVSLYGLLVEQINVEHDLWTVTHMIILEKLIMRVFDSLFEIGVWVSSQVRAFMAWVVEDVLLPLLCNKTIVIKYKKALDNIIKLSFQWIAVDSAANNNGLCKCFPNRNTWFYIEPKRKMVEYTYSPIPRFILSDSSFISEVPISSKSVHNLIKNWPPIKGVGEKLFAIRNMTTQWRQPLKCSFIINCLNGLKIDIKRTPQNDNDNYDDNNCFDADMSTKYNYKPPQALLQPDAQMLPLGHMRDHNLLESSLSVLWKSKKKKTKDKLGKTIIKILKQSDMFLDDTFDNGYLDNDNIINDVNFSNYSLMRIINKKRENHRYILTNIMQLPLNIIEEVASITSGSISFNDTENDGFSWLFDYGLLFNIVKPDLPSNDNHVATTTSIGLDKIDKLLYLIENTIEENTYTVTNDINEYKNISPIISDDLNKTSIFQQKIKEQSDLKIKHSLLPFSFLEHIDHSRIVDIKNHNTTTISKINIDSTLLFIYGKLPYVLEDIILRILLTFEPKEVEFIRKLAISVSRIIADSLLITLDPRNAINIKNTLKEPITMVRDSMGIISMYRKGQRRSEYYDGDNDNSKSLITEILSSSKVLSLISDKDTLQTYINSLHTYRPVSTIFSNEEKAIIEEENSPMLKNMRTRRGLEDTSQSWTHDNINQPYVVPTFEENGDRCALLADMPDNVNIFVPVIPSLFLLDVHTENIKEMVKENTKHITDKRKEEEDNIRKYRDEIFNKILEKWTTKNNDTVKNILDAADVDILTMMQNKQAIAIKNAKLLTSIPFCMDIDAYNLHLLIRNNDDIDYYLKVPNFWRIMNIEELLKFAIEMMLITLNELIKVGLSTAAQFLNIADIIKRLYKADKNIFL</sequence>
<organism evidence="1">
    <name type="scientific">Trachysalambria curvirostris majanivirus</name>
    <dbReference type="NCBI Taxonomy" id="2984281"/>
    <lineage>
        <taxon>Viruses</taxon>
        <taxon>Viruses incertae sedis</taxon>
        <taxon>Naldaviricetes</taxon>
        <taxon>Nimaviridae</taxon>
    </lineage>
</organism>
<reference evidence="1" key="1">
    <citation type="submission" date="2022-10" db="EMBL/GenBank/DDBJ databases">
        <title>Genome sequences of endogenous nimaviruses in decapod crustaceans.</title>
        <authorList>
            <person name="Kawato S."/>
            <person name="Nozaki R."/>
            <person name="Kondo H."/>
            <person name="Hirono I."/>
        </authorList>
    </citation>
    <scope>NUCLEOTIDE SEQUENCE</scope>
    <source>
        <strain evidence="1">Ube2021</strain>
    </source>
</reference>
<accession>A0A9C7C000</accession>
<name>A0A9C7C000_9VIRU</name>
<proteinExistence type="predicted"/>
<protein>
    <submittedName>
        <fullName evidence="1">Wsv289-like protein</fullName>
    </submittedName>
</protein>
<dbReference type="EMBL" id="LC738879">
    <property type="protein sequence ID" value="BDT62924.1"/>
    <property type="molecule type" value="Genomic_DNA"/>
</dbReference>
<evidence type="ECO:0000313" key="1">
    <source>
        <dbReference type="EMBL" id="BDT62924.1"/>
    </source>
</evidence>